<keyword evidence="6" id="KW-1185">Reference proteome</keyword>
<dbReference type="InterPro" id="IPR001436">
    <property type="entry name" value="Alpha-crystallin/sHSP_animal"/>
</dbReference>
<comment type="similarity">
    <text evidence="1 2">Belongs to the small heat shock protein (HSP20) family.</text>
</comment>
<dbReference type="GO" id="GO:0005737">
    <property type="term" value="C:cytoplasm"/>
    <property type="evidence" value="ECO:0007669"/>
    <property type="project" value="TreeGrafter"/>
</dbReference>
<dbReference type="GO" id="GO:0051082">
    <property type="term" value="F:unfolded protein binding"/>
    <property type="evidence" value="ECO:0007669"/>
    <property type="project" value="TreeGrafter"/>
</dbReference>
<evidence type="ECO:0000256" key="1">
    <source>
        <dbReference type="PROSITE-ProRule" id="PRU00285"/>
    </source>
</evidence>
<dbReference type="Pfam" id="PF00011">
    <property type="entry name" value="HSP20"/>
    <property type="match status" value="1"/>
</dbReference>
<gene>
    <name evidence="5" type="ORF">ANCCAN_20823</name>
</gene>
<reference evidence="5 6" key="1">
    <citation type="submission" date="2014-10" db="EMBL/GenBank/DDBJ databases">
        <title>Draft genome of the hookworm Ancylostoma caninum.</title>
        <authorList>
            <person name="Mitreva M."/>
        </authorList>
    </citation>
    <scope>NUCLEOTIDE SEQUENCE [LARGE SCALE GENOMIC DNA]</scope>
    <source>
        <strain evidence="5 6">Baltimore</strain>
    </source>
</reference>
<organism evidence="5 6">
    <name type="scientific">Ancylostoma caninum</name>
    <name type="common">Dog hookworm</name>
    <dbReference type="NCBI Taxonomy" id="29170"/>
    <lineage>
        <taxon>Eukaryota</taxon>
        <taxon>Metazoa</taxon>
        <taxon>Ecdysozoa</taxon>
        <taxon>Nematoda</taxon>
        <taxon>Chromadorea</taxon>
        <taxon>Rhabditida</taxon>
        <taxon>Rhabditina</taxon>
        <taxon>Rhabditomorpha</taxon>
        <taxon>Strongyloidea</taxon>
        <taxon>Ancylostomatidae</taxon>
        <taxon>Ancylostomatinae</taxon>
        <taxon>Ancylostoma</taxon>
    </lineage>
</organism>
<dbReference type="GO" id="GO:0009408">
    <property type="term" value="P:response to heat"/>
    <property type="evidence" value="ECO:0007669"/>
    <property type="project" value="TreeGrafter"/>
</dbReference>
<accession>A0A368FMH7</accession>
<dbReference type="InterPro" id="IPR008978">
    <property type="entry name" value="HSP20-like_chaperone"/>
</dbReference>
<evidence type="ECO:0000313" key="5">
    <source>
        <dbReference type="EMBL" id="RCN33343.1"/>
    </source>
</evidence>
<protein>
    <submittedName>
        <fullName evidence="5">Hsp20/alpha crystallin family protein</fullName>
    </submittedName>
</protein>
<dbReference type="OrthoDB" id="1431247at2759"/>
<dbReference type="InterPro" id="IPR002068">
    <property type="entry name" value="A-crystallin/Hsp20_dom"/>
</dbReference>
<dbReference type="GO" id="GO:0005634">
    <property type="term" value="C:nucleus"/>
    <property type="evidence" value="ECO:0007669"/>
    <property type="project" value="TreeGrafter"/>
</dbReference>
<evidence type="ECO:0000256" key="2">
    <source>
        <dbReference type="RuleBase" id="RU003616"/>
    </source>
</evidence>
<dbReference type="EMBL" id="JOJR01000936">
    <property type="protein sequence ID" value="RCN33343.1"/>
    <property type="molecule type" value="Genomic_DNA"/>
</dbReference>
<evidence type="ECO:0000256" key="3">
    <source>
        <dbReference type="SAM" id="MobiDB-lite"/>
    </source>
</evidence>
<dbReference type="Proteomes" id="UP000252519">
    <property type="component" value="Unassembled WGS sequence"/>
</dbReference>
<dbReference type="SUPFAM" id="SSF49764">
    <property type="entry name" value="HSP20-like chaperones"/>
    <property type="match status" value="1"/>
</dbReference>
<dbReference type="AlphaFoldDB" id="A0A368FMH7"/>
<dbReference type="PROSITE" id="PS01031">
    <property type="entry name" value="SHSP"/>
    <property type="match status" value="1"/>
</dbReference>
<feature type="region of interest" description="Disordered" evidence="3">
    <location>
        <begin position="174"/>
        <end position="193"/>
    </location>
</feature>
<proteinExistence type="inferred from homology"/>
<dbReference type="PANTHER" id="PTHR45640:SF32">
    <property type="entry name" value="STRESS-INDUCED PROTEIN 1"/>
    <property type="match status" value="1"/>
</dbReference>
<dbReference type="GO" id="GO:0036498">
    <property type="term" value="P:IRE1-mediated unfolded protein response"/>
    <property type="evidence" value="ECO:0007669"/>
    <property type="project" value="TreeGrafter"/>
</dbReference>
<evidence type="ECO:0000313" key="6">
    <source>
        <dbReference type="Proteomes" id="UP000252519"/>
    </source>
</evidence>
<sequence length="193" mass="21768">MNISYKNYPLNKVFLHFVLSAVVPYIQSRLSASLDNLVIRRCLAKIAAIYEAMCILHYLNFLRVGGHSTLVESYLSLRNWNNSLPTVEVEEVVSGEKEIGIKPDVPHFKPEELQVHLEGLDLTTKGKYGNTEKSEHGFIKRSFVRKWALPEYCDVGAVQAQLNDFGYLCIEAPKSGQHTHGRTPPITPASKKK</sequence>
<dbReference type="GO" id="GO:0042026">
    <property type="term" value="P:protein refolding"/>
    <property type="evidence" value="ECO:0007669"/>
    <property type="project" value="TreeGrafter"/>
</dbReference>
<dbReference type="PRINTS" id="PR00299">
    <property type="entry name" value="ACRYSTALLIN"/>
</dbReference>
<dbReference type="Gene3D" id="2.60.40.790">
    <property type="match status" value="1"/>
</dbReference>
<dbReference type="CDD" id="cd06526">
    <property type="entry name" value="metazoan_ACD"/>
    <property type="match status" value="1"/>
</dbReference>
<evidence type="ECO:0000259" key="4">
    <source>
        <dbReference type="PROSITE" id="PS01031"/>
    </source>
</evidence>
<name>A0A368FMH7_ANCCA</name>
<feature type="domain" description="SHSP" evidence="4">
    <location>
        <begin position="78"/>
        <end position="189"/>
    </location>
</feature>
<comment type="caution">
    <text evidence="5">The sequence shown here is derived from an EMBL/GenBank/DDBJ whole genome shotgun (WGS) entry which is preliminary data.</text>
</comment>
<dbReference type="STRING" id="29170.A0A368FMH7"/>
<dbReference type="PANTHER" id="PTHR45640">
    <property type="entry name" value="HEAT SHOCK PROTEIN HSP-12.2-RELATED"/>
    <property type="match status" value="1"/>
</dbReference>